<dbReference type="PANTHER" id="PTHR33452:SF4">
    <property type="entry name" value="BLL4328 PROTEIN"/>
    <property type="match status" value="1"/>
</dbReference>
<dbReference type="PANTHER" id="PTHR33452">
    <property type="entry name" value="OXIDOREDUCTASE CATD-RELATED"/>
    <property type="match status" value="1"/>
</dbReference>
<evidence type="ECO:0000313" key="8">
    <source>
        <dbReference type="EMBL" id="AYF74826.1"/>
    </source>
</evidence>
<evidence type="ECO:0000256" key="6">
    <source>
        <dbReference type="ARBA" id="ARBA00023136"/>
    </source>
</evidence>
<accession>A0A386ZBF7</accession>
<evidence type="ECO:0000256" key="2">
    <source>
        <dbReference type="ARBA" id="ARBA00006679"/>
    </source>
</evidence>
<protein>
    <submittedName>
        <fullName evidence="8">DoxX family protein</fullName>
    </submittedName>
</protein>
<comment type="subcellular location">
    <subcellularLocation>
        <location evidence="1">Cell membrane</location>
        <topology evidence="1">Multi-pass membrane protein</topology>
    </subcellularLocation>
</comment>
<dbReference type="InterPro" id="IPR051907">
    <property type="entry name" value="DoxX-like_oxidoreductase"/>
</dbReference>
<feature type="transmembrane region" description="Helical" evidence="7">
    <location>
        <begin position="55"/>
        <end position="76"/>
    </location>
</feature>
<dbReference type="KEGG" id="nyu:D7D52_14190"/>
<evidence type="ECO:0000256" key="3">
    <source>
        <dbReference type="ARBA" id="ARBA00022475"/>
    </source>
</evidence>
<feature type="transmembrane region" description="Helical" evidence="7">
    <location>
        <begin position="83"/>
        <end position="102"/>
    </location>
</feature>
<feature type="transmembrane region" description="Helical" evidence="7">
    <location>
        <begin position="114"/>
        <end position="138"/>
    </location>
</feature>
<evidence type="ECO:0000313" key="9">
    <source>
        <dbReference type="Proteomes" id="UP000267164"/>
    </source>
</evidence>
<dbReference type="InterPro" id="IPR032808">
    <property type="entry name" value="DoxX"/>
</dbReference>
<name>A0A386ZBF7_9NOCA</name>
<keyword evidence="6 7" id="KW-0472">Membrane</keyword>
<proteinExistence type="inferred from homology"/>
<dbReference type="GO" id="GO:0005886">
    <property type="term" value="C:plasma membrane"/>
    <property type="evidence" value="ECO:0007669"/>
    <property type="project" value="UniProtKB-SubCell"/>
</dbReference>
<dbReference type="OrthoDB" id="9808524at2"/>
<organism evidence="8 9">
    <name type="scientific">Nocardia yunnanensis</name>
    <dbReference type="NCBI Taxonomy" id="2382165"/>
    <lineage>
        <taxon>Bacteria</taxon>
        <taxon>Bacillati</taxon>
        <taxon>Actinomycetota</taxon>
        <taxon>Actinomycetes</taxon>
        <taxon>Mycobacteriales</taxon>
        <taxon>Nocardiaceae</taxon>
        <taxon>Nocardia</taxon>
    </lineage>
</organism>
<evidence type="ECO:0000256" key="1">
    <source>
        <dbReference type="ARBA" id="ARBA00004651"/>
    </source>
</evidence>
<evidence type="ECO:0000256" key="5">
    <source>
        <dbReference type="ARBA" id="ARBA00022989"/>
    </source>
</evidence>
<dbReference type="EMBL" id="CP032568">
    <property type="protein sequence ID" value="AYF74826.1"/>
    <property type="molecule type" value="Genomic_DNA"/>
</dbReference>
<keyword evidence="9" id="KW-1185">Reference proteome</keyword>
<sequence>MHLLTTQTRPRAETAAFAAIVLGLFRILIGVSFALHGCAELFGKPVHAYGPLPAVFAWPHWWAGVIELVAGAAVALGLGTRLAALLCSGAMAYAFLTVHLKHGILPIVNGGEPAALFCWSFFLIAVLGPGAFAADTLLTRRTRSRRTTVGSPAD</sequence>
<dbReference type="Pfam" id="PF07681">
    <property type="entry name" value="DoxX"/>
    <property type="match status" value="1"/>
</dbReference>
<gene>
    <name evidence="8" type="ORF">D7D52_14190</name>
</gene>
<dbReference type="Proteomes" id="UP000267164">
    <property type="component" value="Chromosome"/>
</dbReference>
<keyword evidence="4 7" id="KW-0812">Transmembrane</keyword>
<keyword evidence="5 7" id="KW-1133">Transmembrane helix</keyword>
<comment type="similarity">
    <text evidence="2">Belongs to the DoxX family.</text>
</comment>
<reference evidence="8 9" key="1">
    <citation type="submission" date="2018-09" db="EMBL/GenBank/DDBJ databases">
        <title>Nocardia yunnanensis sp. nov., an actinomycete isolated from a soil sample.</title>
        <authorList>
            <person name="Zhang J."/>
        </authorList>
    </citation>
    <scope>NUCLEOTIDE SEQUENCE [LARGE SCALE GENOMIC DNA]</scope>
    <source>
        <strain evidence="8 9">CFHS0054</strain>
    </source>
</reference>
<evidence type="ECO:0000256" key="4">
    <source>
        <dbReference type="ARBA" id="ARBA00022692"/>
    </source>
</evidence>
<dbReference type="RefSeq" id="WP_120736743.1">
    <property type="nucleotide sequence ID" value="NZ_CP032568.1"/>
</dbReference>
<evidence type="ECO:0000256" key="7">
    <source>
        <dbReference type="SAM" id="Phobius"/>
    </source>
</evidence>
<dbReference type="AlphaFoldDB" id="A0A386ZBF7"/>
<keyword evidence="3" id="KW-1003">Cell membrane</keyword>
<feature type="transmembrane region" description="Helical" evidence="7">
    <location>
        <begin position="12"/>
        <end position="35"/>
    </location>
</feature>